<reference evidence="6" key="1">
    <citation type="journal article" date="2018" name="Gigascience">
        <title>Genome assembly of the Pink Ipe (Handroanthus impetiginosus, Bignoniaceae), a highly valued, ecologically keystone Neotropical timber forest tree.</title>
        <authorList>
            <person name="Silva-Junior O.B."/>
            <person name="Grattapaglia D."/>
            <person name="Novaes E."/>
            <person name="Collevatti R.G."/>
        </authorList>
    </citation>
    <scope>NUCLEOTIDE SEQUENCE [LARGE SCALE GENOMIC DNA]</scope>
    <source>
        <strain evidence="6">cv. UFG-1</strain>
    </source>
</reference>
<protein>
    <submittedName>
        <fullName evidence="5">Histone-lysine N-methyltransferase</fullName>
        <ecNumber evidence="5">2.1.1.43</ecNumber>
    </submittedName>
</protein>
<dbReference type="InterPro" id="IPR003105">
    <property type="entry name" value="SRA_YDG"/>
</dbReference>
<keyword evidence="2 3" id="KW-0539">Nucleus</keyword>
<dbReference type="SMART" id="SM00468">
    <property type="entry name" value="PreSET"/>
    <property type="match status" value="1"/>
</dbReference>
<dbReference type="Gene3D" id="2.170.270.10">
    <property type="entry name" value="SET domain"/>
    <property type="match status" value="2"/>
</dbReference>
<keyword evidence="6" id="KW-1185">Reference proteome</keyword>
<feature type="domain" description="YDG" evidence="4">
    <location>
        <begin position="411"/>
        <end position="560"/>
    </location>
</feature>
<dbReference type="PANTHER" id="PTHR45660:SF46">
    <property type="entry name" value="HISTONE-LYSINE N-METHYLTRANSFERASE, H3 LYSINE-9 SPECIFIC SUVH6"/>
    <property type="match status" value="1"/>
</dbReference>
<dbReference type="SUPFAM" id="SSF88697">
    <property type="entry name" value="PUA domain-like"/>
    <property type="match status" value="1"/>
</dbReference>
<evidence type="ECO:0000256" key="3">
    <source>
        <dbReference type="PROSITE-ProRule" id="PRU00358"/>
    </source>
</evidence>
<dbReference type="SUPFAM" id="SSF82199">
    <property type="entry name" value="SET domain"/>
    <property type="match status" value="1"/>
</dbReference>
<dbReference type="GO" id="GO:0032259">
    <property type="term" value="P:methylation"/>
    <property type="evidence" value="ECO:0007669"/>
    <property type="project" value="UniProtKB-KW"/>
</dbReference>
<dbReference type="Pfam" id="PF02182">
    <property type="entry name" value="SAD_SRA"/>
    <property type="match status" value="1"/>
</dbReference>
<dbReference type="InterPro" id="IPR007728">
    <property type="entry name" value="Pre-SET_dom"/>
</dbReference>
<dbReference type="PROSITE" id="PS51015">
    <property type="entry name" value="YDG"/>
    <property type="match status" value="1"/>
</dbReference>
<evidence type="ECO:0000256" key="2">
    <source>
        <dbReference type="ARBA" id="ARBA00023242"/>
    </source>
</evidence>
<dbReference type="OrthoDB" id="5792673at2759"/>
<dbReference type="GO" id="GO:0008270">
    <property type="term" value="F:zinc ion binding"/>
    <property type="evidence" value="ECO:0007669"/>
    <property type="project" value="InterPro"/>
</dbReference>
<dbReference type="InterPro" id="IPR036987">
    <property type="entry name" value="SRA-YDG_sf"/>
</dbReference>
<proteinExistence type="predicted"/>
<dbReference type="InterPro" id="IPR015947">
    <property type="entry name" value="PUA-like_sf"/>
</dbReference>
<keyword evidence="5" id="KW-0489">Methyltransferase</keyword>
<dbReference type="GO" id="GO:0042054">
    <property type="term" value="F:histone methyltransferase activity"/>
    <property type="evidence" value="ECO:0007669"/>
    <property type="project" value="InterPro"/>
</dbReference>
<dbReference type="EMBL" id="NKXS01000728">
    <property type="protein sequence ID" value="PIN22604.1"/>
    <property type="molecule type" value="Genomic_DNA"/>
</dbReference>
<dbReference type="Gene3D" id="2.30.280.10">
    <property type="entry name" value="SRA-YDG"/>
    <property type="match status" value="1"/>
</dbReference>
<dbReference type="InterPro" id="IPR051357">
    <property type="entry name" value="H3K9_HMTase_SUVAR3-9"/>
</dbReference>
<dbReference type="GO" id="GO:0003690">
    <property type="term" value="F:double-stranded DNA binding"/>
    <property type="evidence" value="ECO:0007669"/>
    <property type="project" value="TreeGrafter"/>
</dbReference>
<evidence type="ECO:0000313" key="5">
    <source>
        <dbReference type="EMBL" id="PIN22604.1"/>
    </source>
</evidence>
<name>A0A2G9HYL4_9LAMI</name>
<dbReference type="SMART" id="SM00466">
    <property type="entry name" value="SRA"/>
    <property type="match status" value="1"/>
</dbReference>
<evidence type="ECO:0000313" key="6">
    <source>
        <dbReference type="Proteomes" id="UP000231279"/>
    </source>
</evidence>
<dbReference type="STRING" id="429701.A0A2G9HYL4"/>
<evidence type="ECO:0000256" key="1">
    <source>
        <dbReference type="ARBA" id="ARBA00004286"/>
    </source>
</evidence>
<organism evidence="5 6">
    <name type="scientific">Handroanthus impetiginosus</name>
    <dbReference type="NCBI Taxonomy" id="429701"/>
    <lineage>
        <taxon>Eukaryota</taxon>
        <taxon>Viridiplantae</taxon>
        <taxon>Streptophyta</taxon>
        <taxon>Embryophyta</taxon>
        <taxon>Tracheophyta</taxon>
        <taxon>Spermatophyta</taxon>
        <taxon>Magnoliopsida</taxon>
        <taxon>eudicotyledons</taxon>
        <taxon>Gunneridae</taxon>
        <taxon>Pentapetalae</taxon>
        <taxon>asterids</taxon>
        <taxon>lamiids</taxon>
        <taxon>Lamiales</taxon>
        <taxon>Bignoniaceae</taxon>
        <taxon>Crescentiina</taxon>
        <taxon>Tabebuia alliance</taxon>
        <taxon>Handroanthus</taxon>
    </lineage>
</organism>
<comment type="caution">
    <text evidence="5">The sequence shown here is derived from an EMBL/GenBank/DDBJ whole genome shotgun (WGS) entry which is preliminary data.</text>
</comment>
<dbReference type="AlphaFoldDB" id="A0A2G9HYL4"/>
<comment type="subcellular location">
    <subcellularLocation>
        <location evidence="1">Chromosome</location>
    </subcellularLocation>
    <subcellularLocation>
        <location evidence="3">Nucleus</location>
    </subcellularLocation>
</comment>
<dbReference type="EC" id="2.1.1.43" evidence="5"/>
<dbReference type="GO" id="GO:0005694">
    <property type="term" value="C:chromosome"/>
    <property type="evidence" value="ECO:0007669"/>
    <property type="project" value="UniProtKB-SubCell"/>
</dbReference>
<gene>
    <name evidence="5" type="ORF">CDL12_04685</name>
</gene>
<dbReference type="Proteomes" id="UP000231279">
    <property type="component" value="Unassembled WGS sequence"/>
</dbReference>
<dbReference type="GO" id="GO:0005634">
    <property type="term" value="C:nucleus"/>
    <property type="evidence" value="ECO:0007669"/>
    <property type="project" value="UniProtKB-SubCell"/>
</dbReference>
<sequence>MHQKQLFGIDDGFNSHNFPSNFKRRKFDAVRKFPVNCGTSVSVTVMSDTTCPKPDAVANSTSNCQSNACNNSTSNIKRPKVEVSRDFPEHYGPFASGSSGGRTVPTIQLESIPERSVPVHGKNYDVRQEVEKNENKVCSQEELWDRDLAKLRALIIEAEAYINVSGVKGKQTFGREPRSLVETAKQEKHLSEKTTKVKDKVSDAVQGKATSGLKRRWEDCEKEVPILSPVERNMLQTCVKHDYESVKSSLVLKSGEKTEKWSSHKVTRGYSDVLHSQGIKIIGTKSNQQSEGNSYCELIENARVEKLRKHCSLNLDEYASDLSSTMVDSKDLLKYSESEKKLINLRIVSCEQPQGFKVMEALKMFQEQYTKVLQDNNSDAKNGKGAKYPHLEAAERVKAQGMWIYTERPFGHIPGIEIGHEFRFRTELAIIGLHRHLVSGIDYVVLDGKKFATSIVNSGRYENNAKELDVLIYCGQGGNPKTSKKAAYQRLEKGNLALVNSMEMRCPVRVTYKRKRSEASKGSNSEGDVVYVYDGLYMVNKFWDEIDQNNKLIYKFELHRMPGQPRSQQTDAKPRQPIMCPKICRVDDVSQGEDNHPIRATNGVDDHRPLPFIYVTHIVYPHWCQCIDPIGSNCINSCSSSQKCPCVLKNAGEIPFNKNGAIVRAKPIVHSFICVYNVELLRDKEAKERIGDEEYLFDMSGGRHEGVLGTFEGFLDSKSNYDRFIMILQCRRILRDINHSCSPNLYHKRFFTIIMTRVPPRRING</sequence>
<evidence type="ECO:0000259" key="4">
    <source>
        <dbReference type="PROSITE" id="PS51015"/>
    </source>
</evidence>
<keyword evidence="5" id="KW-0808">Transferase</keyword>
<dbReference type="InterPro" id="IPR046341">
    <property type="entry name" value="SET_dom_sf"/>
</dbReference>
<accession>A0A2G9HYL4</accession>
<dbReference type="PANTHER" id="PTHR45660">
    <property type="entry name" value="HISTONE-LYSINE N-METHYLTRANSFERASE SETMAR"/>
    <property type="match status" value="1"/>
</dbReference>